<dbReference type="InterPro" id="IPR015797">
    <property type="entry name" value="NUDIX_hydrolase-like_dom_sf"/>
</dbReference>
<name>A0A167FDA5_9BACL</name>
<dbReference type="Pfam" id="PF00293">
    <property type="entry name" value="NUDIX"/>
    <property type="match status" value="1"/>
</dbReference>
<evidence type="ECO:0000313" key="3">
    <source>
        <dbReference type="Proteomes" id="UP000077134"/>
    </source>
</evidence>
<dbReference type="EMBL" id="LSFN01000005">
    <property type="protein sequence ID" value="OAB76433.1"/>
    <property type="molecule type" value="Genomic_DNA"/>
</dbReference>
<gene>
    <name evidence="2" type="ORF">PNBC_03190</name>
</gene>
<dbReference type="InterPro" id="IPR000086">
    <property type="entry name" value="NUDIX_hydrolase_dom"/>
</dbReference>
<keyword evidence="3" id="KW-1185">Reference proteome</keyword>
<protein>
    <recommendedName>
        <fullName evidence="1">Nudix hydrolase domain-containing protein</fullName>
    </recommendedName>
</protein>
<dbReference type="Proteomes" id="UP000077134">
    <property type="component" value="Unassembled WGS sequence"/>
</dbReference>
<reference evidence="2 3" key="1">
    <citation type="submission" date="2016-02" db="EMBL/GenBank/DDBJ databases">
        <title>Paenibacillus sp. LPB0068, isolated from Crassostrea gigas.</title>
        <authorList>
            <person name="Shin S.-K."/>
            <person name="Yi H."/>
        </authorList>
    </citation>
    <scope>NUCLEOTIDE SEQUENCE [LARGE SCALE GENOMIC DNA]</scope>
    <source>
        <strain evidence="2 3">LPB0068</strain>
    </source>
</reference>
<dbReference type="AlphaFoldDB" id="A0A167FDA5"/>
<accession>A0A167FDA5</accession>
<comment type="caution">
    <text evidence="2">The sequence shown here is derived from an EMBL/GenBank/DDBJ whole genome shotgun (WGS) entry which is preliminary data.</text>
</comment>
<proteinExistence type="predicted"/>
<dbReference type="SUPFAM" id="SSF55811">
    <property type="entry name" value="Nudix"/>
    <property type="match status" value="1"/>
</dbReference>
<sequence>MELEDPEDGLIREIHEETGLNIQITGLSRAIFGQKPNRVDLVFKGRITEGIFKPSSEISEIVYCNIDSWPDGLPIEQRKLIKEILSNG</sequence>
<dbReference type="Gene3D" id="3.90.79.10">
    <property type="entry name" value="Nucleoside Triphosphate Pyrophosphohydrolase"/>
    <property type="match status" value="1"/>
</dbReference>
<feature type="domain" description="Nudix hydrolase" evidence="1">
    <location>
        <begin position="4"/>
        <end position="82"/>
    </location>
</feature>
<evidence type="ECO:0000259" key="1">
    <source>
        <dbReference type="Pfam" id="PF00293"/>
    </source>
</evidence>
<organism evidence="2 3">
    <name type="scientific">Paenibacillus crassostreae</name>
    <dbReference type="NCBI Taxonomy" id="1763538"/>
    <lineage>
        <taxon>Bacteria</taxon>
        <taxon>Bacillati</taxon>
        <taxon>Bacillota</taxon>
        <taxon>Bacilli</taxon>
        <taxon>Bacillales</taxon>
        <taxon>Paenibacillaceae</taxon>
        <taxon>Paenibacillus</taxon>
    </lineage>
</organism>
<evidence type="ECO:0000313" key="2">
    <source>
        <dbReference type="EMBL" id="OAB76433.1"/>
    </source>
</evidence>
<dbReference type="KEGG" id="pcx:LPB68_00340"/>